<dbReference type="InterPro" id="IPR013783">
    <property type="entry name" value="Ig-like_fold"/>
</dbReference>
<feature type="transmembrane region" description="Helical" evidence="1">
    <location>
        <begin position="234"/>
        <end position="257"/>
    </location>
</feature>
<keyword evidence="1" id="KW-0812">Transmembrane</keyword>
<protein>
    <submittedName>
        <fullName evidence="5">Uncharacterized protein LOC113062515</fullName>
    </submittedName>
</protein>
<keyword evidence="1" id="KW-1133">Transmembrane helix</keyword>
<keyword evidence="4" id="KW-1185">Reference proteome</keyword>
<dbReference type="OrthoDB" id="8830930at2759"/>
<dbReference type="SMART" id="SM00409">
    <property type="entry name" value="IG"/>
    <property type="match status" value="2"/>
</dbReference>
<feature type="domain" description="Immunoglobulin" evidence="3">
    <location>
        <begin position="119"/>
        <end position="208"/>
    </location>
</feature>
<proteinExistence type="predicted"/>
<dbReference type="KEGG" id="caua:113062515"/>
<dbReference type="AlphaFoldDB" id="A0A6P6LUM0"/>
<accession>A0A6P6LUM0</accession>
<dbReference type="InterPro" id="IPR003599">
    <property type="entry name" value="Ig_sub"/>
</dbReference>
<keyword evidence="1" id="KW-0472">Membrane</keyword>
<gene>
    <name evidence="5" type="primary">LOC113062515</name>
</gene>
<dbReference type="Proteomes" id="UP000515129">
    <property type="component" value="Chromosome 44"/>
</dbReference>
<evidence type="ECO:0000256" key="2">
    <source>
        <dbReference type="SAM" id="SignalP"/>
    </source>
</evidence>
<evidence type="ECO:0000259" key="3">
    <source>
        <dbReference type="SMART" id="SM00409"/>
    </source>
</evidence>
<reference evidence="5" key="1">
    <citation type="submission" date="2025-08" db="UniProtKB">
        <authorList>
            <consortium name="RefSeq"/>
        </authorList>
    </citation>
    <scope>IDENTIFICATION</scope>
    <source>
        <strain evidence="5">Wakin</strain>
        <tissue evidence="5">Muscle</tissue>
    </source>
</reference>
<feature type="signal peptide" evidence="2">
    <location>
        <begin position="1"/>
        <end position="20"/>
    </location>
</feature>
<evidence type="ECO:0000256" key="1">
    <source>
        <dbReference type="SAM" id="Phobius"/>
    </source>
</evidence>
<feature type="chain" id="PRO_5027813316" evidence="2">
    <location>
        <begin position="21"/>
        <end position="261"/>
    </location>
</feature>
<organism evidence="4 5">
    <name type="scientific">Carassius auratus</name>
    <name type="common">Goldfish</name>
    <dbReference type="NCBI Taxonomy" id="7957"/>
    <lineage>
        <taxon>Eukaryota</taxon>
        <taxon>Metazoa</taxon>
        <taxon>Chordata</taxon>
        <taxon>Craniata</taxon>
        <taxon>Vertebrata</taxon>
        <taxon>Euteleostomi</taxon>
        <taxon>Actinopterygii</taxon>
        <taxon>Neopterygii</taxon>
        <taxon>Teleostei</taxon>
        <taxon>Ostariophysi</taxon>
        <taxon>Cypriniformes</taxon>
        <taxon>Cyprinidae</taxon>
        <taxon>Cyprininae</taxon>
        <taxon>Carassius</taxon>
    </lineage>
</organism>
<dbReference type="Gene3D" id="2.60.40.10">
    <property type="entry name" value="Immunoglobulins"/>
    <property type="match status" value="2"/>
</dbReference>
<dbReference type="InterPro" id="IPR036179">
    <property type="entry name" value="Ig-like_dom_sf"/>
</dbReference>
<feature type="domain" description="Immunoglobulin" evidence="3">
    <location>
        <begin position="22"/>
        <end position="118"/>
    </location>
</feature>
<name>A0A6P6LUM0_CARAU</name>
<sequence length="261" mass="29718">MSFTMLKLLLLLWVFNYSETIPIHAAGKKGGSVILPCEFKAREIFHIRLNRQPTSFEGEIFVYDKKYCSKRVCKKGACDVVIKDLRLSDAGKYILNVYYNNAESLLAPQVRSYQLHIYDDISVKIGEVLKLDVLLPDALQVMHQNTSSAEWKMVWKRGSKSRVNIKQDRLKDSNGSLSIKRFMAEDAGTYRVLGYEGEILITVTVTVTEEKSKSPTESKGNLNYTDDEQKRNHWSLFGPAGLVVLFVLFLILIAAIIKKMQ</sequence>
<evidence type="ECO:0000313" key="4">
    <source>
        <dbReference type="Proteomes" id="UP000515129"/>
    </source>
</evidence>
<dbReference type="RefSeq" id="XP_026088209.1">
    <property type="nucleotide sequence ID" value="XM_026232424.1"/>
</dbReference>
<dbReference type="GeneID" id="113062515"/>
<dbReference type="SUPFAM" id="SSF48726">
    <property type="entry name" value="Immunoglobulin"/>
    <property type="match status" value="1"/>
</dbReference>
<evidence type="ECO:0000313" key="5">
    <source>
        <dbReference type="RefSeq" id="XP_026088209.1"/>
    </source>
</evidence>
<keyword evidence="2" id="KW-0732">Signal</keyword>